<dbReference type="EMBL" id="JAKILB010000002">
    <property type="protein sequence ID" value="MCL1137589.1"/>
    <property type="molecule type" value="Genomic_DNA"/>
</dbReference>
<feature type="compositionally biased region" description="Polar residues" evidence="1">
    <location>
        <begin position="1"/>
        <end position="15"/>
    </location>
</feature>
<gene>
    <name evidence="2" type="ORF">L2740_03395</name>
</gene>
<feature type="compositionally biased region" description="Low complexity" evidence="1">
    <location>
        <begin position="23"/>
        <end position="45"/>
    </location>
</feature>
<feature type="region of interest" description="Disordered" evidence="1">
    <location>
        <begin position="1"/>
        <end position="109"/>
    </location>
</feature>
<sequence length="155" mass="15353">MTSISSAANSTNMSAGANIAPKTTDLAAQQSATSTSSTSAVAADAGSKPLPNTGDSTTVTLSNTAKDKLAAEQGTAKAPVAPALADNAQDTDKAAEPAKAEKAADEDGGDIESFVFGALGLDHPEEIDENGDPSYSAGQYVKAAATVGGMIAMFI</sequence>
<evidence type="ECO:0000313" key="2">
    <source>
        <dbReference type="EMBL" id="MCL1137589.1"/>
    </source>
</evidence>
<dbReference type="AlphaFoldDB" id="A0A9X1Z8N0"/>
<comment type="caution">
    <text evidence="2">The sequence shown here is derived from an EMBL/GenBank/DDBJ whole genome shotgun (WGS) entry which is preliminary data.</text>
</comment>
<evidence type="ECO:0000313" key="3">
    <source>
        <dbReference type="Proteomes" id="UP001139293"/>
    </source>
</evidence>
<reference evidence="2" key="1">
    <citation type="submission" date="2022-01" db="EMBL/GenBank/DDBJ databases">
        <title>Whole genome-based taxonomy of the Shewanellaceae.</title>
        <authorList>
            <person name="Martin-Rodriguez A.J."/>
        </authorList>
    </citation>
    <scope>NUCLEOTIDE SEQUENCE</scope>
    <source>
        <strain evidence="2">KCTC 23973</strain>
    </source>
</reference>
<organism evidence="2 3">
    <name type="scientific">Shewanella pneumatophori</name>
    <dbReference type="NCBI Taxonomy" id="314092"/>
    <lineage>
        <taxon>Bacteria</taxon>
        <taxon>Pseudomonadati</taxon>
        <taxon>Pseudomonadota</taxon>
        <taxon>Gammaproteobacteria</taxon>
        <taxon>Alteromonadales</taxon>
        <taxon>Shewanellaceae</taxon>
        <taxon>Shewanella</taxon>
    </lineage>
</organism>
<name>A0A9X1Z8N0_9GAMM</name>
<keyword evidence="3" id="KW-1185">Reference proteome</keyword>
<accession>A0A9X1Z8N0</accession>
<protein>
    <submittedName>
        <fullName evidence="2">Uncharacterized protein</fullName>
    </submittedName>
</protein>
<feature type="compositionally biased region" description="Polar residues" evidence="1">
    <location>
        <begin position="53"/>
        <end position="64"/>
    </location>
</feature>
<dbReference type="RefSeq" id="WP_248948681.1">
    <property type="nucleotide sequence ID" value="NZ_JAKILB010000002.1"/>
</dbReference>
<proteinExistence type="predicted"/>
<dbReference type="Proteomes" id="UP001139293">
    <property type="component" value="Unassembled WGS sequence"/>
</dbReference>
<evidence type="ECO:0000256" key="1">
    <source>
        <dbReference type="SAM" id="MobiDB-lite"/>
    </source>
</evidence>
<feature type="compositionally biased region" description="Basic and acidic residues" evidence="1">
    <location>
        <begin position="90"/>
        <end position="105"/>
    </location>
</feature>